<protein>
    <submittedName>
        <fullName evidence="4">Uncharacterized protein DUF4174</fullName>
    </submittedName>
</protein>
<proteinExistence type="predicted"/>
<gene>
    <name evidence="4" type="ORF">EV659_10218</name>
</gene>
<keyword evidence="5" id="KW-1185">Reference proteome</keyword>
<evidence type="ECO:0000313" key="4">
    <source>
        <dbReference type="EMBL" id="TCP37614.1"/>
    </source>
</evidence>
<reference evidence="4 5" key="1">
    <citation type="submission" date="2019-03" db="EMBL/GenBank/DDBJ databases">
        <title>Genomic Encyclopedia of Type Strains, Phase IV (KMG-IV): sequencing the most valuable type-strain genomes for metagenomic binning, comparative biology and taxonomic classification.</title>
        <authorList>
            <person name="Goeker M."/>
        </authorList>
    </citation>
    <scope>NUCLEOTIDE SEQUENCE [LARGE SCALE GENOMIC DNA]</scope>
    <source>
        <strain evidence="4 5">DSM 2132</strain>
    </source>
</reference>
<keyword evidence="2" id="KW-0812">Transmembrane</keyword>
<evidence type="ECO:0000256" key="1">
    <source>
        <dbReference type="ARBA" id="ARBA00022729"/>
    </source>
</evidence>
<comment type="caution">
    <text evidence="4">The sequence shown here is derived from an EMBL/GenBank/DDBJ whole genome shotgun (WGS) entry which is preliminary data.</text>
</comment>
<keyword evidence="2" id="KW-0472">Membrane</keyword>
<evidence type="ECO:0000259" key="3">
    <source>
        <dbReference type="Pfam" id="PF13778"/>
    </source>
</evidence>
<accession>A0A4R2PRE4</accession>
<name>A0A4R2PRE4_RHOSA</name>
<keyword evidence="2" id="KW-1133">Transmembrane helix</keyword>
<feature type="domain" description="DUF4174" evidence="3">
    <location>
        <begin position="62"/>
        <end position="166"/>
    </location>
</feature>
<dbReference type="Proteomes" id="UP000295399">
    <property type="component" value="Unassembled WGS sequence"/>
</dbReference>
<dbReference type="InParanoid" id="A0A4R2PRE4"/>
<sequence>MTSDRTGGASHRPPPPHPTAPWAPWRLLAWGLALCGLLTALLTIGVGRAADRPGFADLAGDRPILAIFAPGDGPDVHLQMAKLCHREEALAERDLALFLVAGKSVWALAHQDLAATAVPAGADRLRGDYGVKAEAFEVLLLDRYGTVMMRADRPVEAEAVFRRLDRGDQRPALAYAGDAGRSISTCAIPSSS</sequence>
<organism evidence="4 5">
    <name type="scientific">Rhodothalassium salexigens DSM 2132</name>
    <dbReference type="NCBI Taxonomy" id="1188247"/>
    <lineage>
        <taxon>Bacteria</taxon>
        <taxon>Pseudomonadati</taxon>
        <taxon>Pseudomonadota</taxon>
        <taxon>Alphaproteobacteria</taxon>
        <taxon>Rhodothalassiales</taxon>
        <taxon>Rhodothalassiaceae</taxon>
        <taxon>Rhodothalassium</taxon>
    </lineage>
</organism>
<feature type="transmembrane region" description="Helical" evidence="2">
    <location>
        <begin position="27"/>
        <end position="46"/>
    </location>
</feature>
<evidence type="ECO:0000313" key="5">
    <source>
        <dbReference type="Proteomes" id="UP000295399"/>
    </source>
</evidence>
<evidence type="ECO:0000256" key="2">
    <source>
        <dbReference type="SAM" id="Phobius"/>
    </source>
</evidence>
<dbReference type="EMBL" id="SLXO01000002">
    <property type="protein sequence ID" value="TCP37614.1"/>
    <property type="molecule type" value="Genomic_DNA"/>
</dbReference>
<dbReference type="InterPro" id="IPR025232">
    <property type="entry name" value="DUF4174"/>
</dbReference>
<keyword evidence="1" id="KW-0732">Signal</keyword>
<dbReference type="AlphaFoldDB" id="A0A4R2PRE4"/>
<dbReference type="Pfam" id="PF13778">
    <property type="entry name" value="DUF4174"/>
    <property type="match status" value="1"/>
</dbReference>